<comment type="caution">
    <text evidence="1">The sequence shown here is derived from an EMBL/GenBank/DDBJ whole genome shotgun (WGS) entry which is preliminary data.</text>
</comment>
<protein>
    <submittedName>
        <fullName evidence="1">Uncharacterized small protein (DUF1192 family)</fullName>
    </submittedName>
</protein>
<proteinExistence type="predicted"/>
<dbReference type="AlphaFoldDB" id="A0A7W6JQF0"/>
<keyword evidence="2" id="KW-1185">Reference proteome</keyword>
<gene>
    <name evidence="1" type="ORF">GGR46_000108</name>
</gene>
<organism evidence="1 2">
    <name type="scientific">Sphingomonas kyeonggiensis</name>
    <dbReference type="NCBI Taxonomy" id="1268553"/>
    <lineage>
        <taxon>Bacteria</taxon>
        <taxon>Pseudomonadati</taxon>
        <taxon>Pseudomonadota</taxon>
        <taxon>Alphaproteobacteria</taxon>
        <taxon>Sphingomonadales</taxon>
        <taxon>Sphingomonadaceae</taxon>
        <taxon>Sphingomonas</taxon>
    </lineage>
</organism>
<sequence>MSLSNAGETGGLIDIGPARVNAAPMDADENLPRRKDDLVAQLAKQDLDPLSVEELTERIALLEAEIDRTRSKISRSINHRASADALFKK</sequence>
<evidence type="ECO:0000313" key="2">
    <source>
        <dbReference type="Proteomes" id="UP000557392"/>
    </source>
</evidence>
<dbReference type="RefSeq" id="WP_425506496.1">
    <property type="nucleotide sequence ID" value="NZ_JACIEH010000001.1"/>
</dbReference>
<accession>A0A7W6JQF0</accession>
<dbReference type="InterPro" id="IPR009579">
    <property type="entry name" value="DUF1192"/>
</dbReference>
<dbReference type="Proteomes" id="UP000557392">
    <property type="component" value="Unassembled WGS sequence"/>
</dbReference>
<name>A0A7W6JQF0_9SPHN</name>
<reference evidence="1 2" key="1">
    <citation type="submission" date="2020-08" db="EMBL/GenBank/DDBJ databases">
        <title>Genomic Encyclopedia of Type Strains, Phase IV (KMG-IV): sequencing the most valuable type-strain genomes for metagenomic binning, comparative biology and taxonomic classification.</title>
        <authorList>
            <person name="Goeker M."/>
        </authorList>
    </citation>
    <scope>NUCLEOTIDE SEQUENCE [LARGE SCALE GENOMIC DNA]</scope>
    <source>
        <strain evidence="1 2">DSM 101806</strain>
    </source>
</reference>
<evidence type="ECO:0000313" key="1">
    <source>
        <dbReference type="EMBL" id="MBB4096575.1"/>
    </source>
</evidence>
<dbReference type="Pfam" id="PF06698">
    <property type="entry name" value="DUF1192"/>
    <property type="match status" value="1"/>
</dbReference>
<dbReference type="EMBL" id="JACIEH010000001">
    <property type="protein sequence ID" value="MBB4096575.1"/>
    <property type="molecule type" value="Genomic_DNA"/>
</dbReference>